<dbReference type="InterPro" id="IPR052758">
    <property type="entry name" value="SRC_co-chaperone"/>
</dbReference>
<accession>A0A2J8ACK3</accession>
<dbReference type="SUPFAM" id="SSF46565">
    <property type="entry name" value="Chaperone J-domain"/>
    <property type="match status" value="1"/>
</dbReference>
<dbReference type="SMART" id="SM00271">
    <property type="entry name" value="DnaJ"/>
    <property type="match status" value="1"/>
</dbReference>
<reference evidence="3 4" key="1">
    <citation type="journal article" date="2017" name="Mol. Biol. Evol.">
        <title>The 4-celled Tetrabaena socialis nuclear genome reveals the essential components for genetic control of cell number at the origin of multicellularity in the volvocine lineage.</title>
        <authorList>
            <person name="Featherston J."/>
            <person name="Arakaki Y."/>
            <person name="Hanschen E.R."/>
            <person name="Ferris P.J."/>
            <person name="Michod R.E."/>
            <person name="Olson B.J.S.C."/>
            <person name="Nozaki H."/>
            <person name="Durand P.M."/>
        </authorList>
    </citation>
    <scope>NUCLEOTIDE SEQUENCE [LARGE SCALE GENOMIC DNA]</scope>
    <source>
        <strain evidence="3 4">NIES-571</strain>
    </source>
</reference>
<feature type="region of interest" description="Disordered" evidence="1">
    <location>
        <begin position="114"/>
        <end position="144"/>
    </location>
</feature>
<dbReference type="AlphaFoldDB" id="A0A2J8ACK3"/>
<evidence type="ECO:0000256" key="1">
    <source>
        <dbReference type="SAM" id="MobiDB-lite"/>
    </source>
</evidence>
<feature type="region of interest" description="Disordered" evidence="1">
    <location>
        <begin position="32"/>
        <end position="61"/>
    </location>
</feature>
<sequence length="664" mass="72314">MLARLLNAVRSTSCRQNAIPLLRVVRSALGPFGEARQPDHDVPSRAGGGRRSYAASGDKDKELPGASLQALLERGVRVSVLEFELSAAEAVQRFEEYQRKSCMYLHAHSLLGDKATGGGPEAATSPGEPRGAKEGDGGSSTSTSSSLTAAYLPFWCFEATFSSEARTKLAFKDSRSGEVVWKDMDDPMALSSRAVASMGDPAMQVYASYAHVRDVGGGAAGAGLPLRARPLRAAEAEAGAVGGVRLHGATMRQGLAWQLAVRALVHQQRAAAEPAVKAQTKATDVKDLHVALQGKPPPMTHPPAVLIVHGMQVHSRSARLVFLPAYLAVYQYGTRYKQGTSGVIMPQMFTAAIGGTRDGRVLAPQHVSPAKASLSTGGLVGGLGLLAGDFSSWVPPLLGLPSLLPQLGAVEAVTLAALAASGAGMWAHQRPQSLRTEHAAKQVRADREFYKQYDKHETYGSGGAAQDPTRGEEQRGGGGNEEYMLWLWSDADWRRWEHDEPWNWDEAVRRKRAEELWRKQAVRRLERERYVERLAAEAQRRAAADEAEERREQRYGSSARYTHHGVGGTEGDDDSGRGQRRRRSDFLGYYRALGLHETTDAVSSDDIKQAFKAQALLLHPDKHVGSGAEAQRTTLVQFQKLQIAYDTLKDAEKRRLYDRGQLVE</sequence>
<gene>
    <name evidence="3" type="ORF">TSOC_003054</name>
</gene>
<dbReference type="OrthoDB" id="10250354at2759"/>
<feature type="domain" description="J" evidence="2">
    <location>
        <begin position="588"/>
        <end position="661"/>
    </location>
</feature>
<name>A0A2J8ACK3_9CHLO</name>
<dbReference type="Pfam" id="PF00226">
    <property type="entry name" value="DnaJ"/>
    <property type="match status" value="1"/>
</dbReference>
<organism evidence="3 4">
    <name type="scientific">Tetrabaena socialis</name>
    <dbReference type="NCBI Taxonomy" id="47790"/>
    <lineage>
        <taxon>Eukaryota</taxon>
        <taxon>Viridiplantae</taxon>
        <taxon>Chlorophyta</taxon>
        <taxon>core chlorophytes</taxon>
        <taxon>Chlorophyceae</taxon>
        <taxon>CS clade</taxon>
        <taxon>Chlamydomonadales</taxon>
        <taxon>Tetrabaenaceae</taxon>
        <taxon>Tetrabaena</taxon>
    </lineage>
</organism>
<dbReference type="PROSITE" id="PS50076">
    <property type="entry name" value="DNAJ_2"/>
    <property type="match status" value="1"/>
</dbReference>
<feature type="region of interest" description="Disordered" evidence="1">
    <location>
        <begin position="457"/>
        <end position="478"/>
    </location>
</feature>
<dbReference type="PROSITE" id="PS00636">
    <property type="entry name" value="DNAJ_1"/>
    <property type="match status" value="1"/>
</dbReference>
<protein>
    <submittedName>
        <fullName evidence="3">Chaperone protein DnaJ</fullName>
    </submittedName>
</protein>
<dbReference type="InterPro" id="IPR018253">
    <property type="entry name" value="DnaJ_domain_CS"/>
</dbReference>
<dbReference type="Gene3D" id="1.10.287.110">
    <property type="entry name" value="DnaJ domain"/>
    <property type="match status" value="1"/>
</dbReference>
<evidence type="ECO:0000313" key="3">
    <source>
        <dbReference type="EMBL" id="PNH10249.1"/>
    </source>
</evidence>
<comment type="caution">
    <text evidence="3">The sequence shown here is derived from an EMBL/GenBank/DDBJ whole genome shotgun (WGS) entry which is preliminary data.</text>
</comment>
<dbReference type="InterPro" id="IPR001623">
    <property type="entry name" value="DnaJ_domain"/>
</dbReference>
<keyword evidence="4" id="KW-1185">Reference proteome</keyword>
<evidence type="ECO:0000313" key="4">
    <source>
        <dbReference type="Proteomes" id="UP000236333"/>
    </source>
</evidence>
<feature type="compositionally biased region" description="Basic and acidic residues" evidence="1">
    <location>
        <begin position="539"/>
        <end position="554"/>
    </location>
</feature>
<dbReference type="InterPro" id="IPR036869">
    <property type="entry name" value="J_dom_sf"/>
</dbReference>
<feature type="region of interest" description="Disordered" evidence="1">
    <location>
        <begin position="539"/>
        <end position="580"/>
    </location>
</feature>
<dbReference type="PANTHER" id="PTHR44200:SF1">
    <property type="entry name" value="DNAJ HOMOLOG SUBFAMILY C MEMBER 7"/>
    <property type="match status" value="1"/>
</dbReference>
<dbReference type="PANTHER" id="PTHR44200">
    <property type="entry name" value="DNAJ HOMOLOG SUBFAMILY C MEMBER 7"/>
    <property type="match status" value="1"/>
</dbReference>
<proteinExistence type="predicted"/>
<dbReference type="Proteomes" id="UP000236333">
    <property type="component" value="Unassembled WGS sequence"/>
</dbReference>
<evidence type="ECO:0000259" key="2">
    <source>
        <dbReference type="PROSITE" id="PS50076"/>
    </source>
</evidence>
<dbReference type="CDD" id="cd06257">
    <property type="entry name" value="DnaJ"/>
    <property type="match status" value="1"/>
</dbReference>
<dbReference type="EMBL" id="PGGS01000062">
    <property type="protein sequence ID" value="PNH10249.1"/>
    <property type="molecule type" value="Genomic_DNA"/>
</dbReference>